<organism evidence="1 2">
    <name type="scientific">Flagellimonas olearia</name>
    <dbReference type="NCBI Taxonomy" id="552546"/>
    <lineage>
        <taxon>Bacteria</taxon>
        <taxon>Pseudomonadati</taxon>
        <taxon>Bacteroidota</taxon>
        <taxon>Flavobacteriia</taxon>
        <taxon>Flavobacteriales</taxon>
        <taxon>Flavobacteriaceae</taxon>
        <taxon>Flagellimonas</taxon>
    </lineage>
</organism>
<protein>
    <submittedName>
        <fullName evidence="1">Uncharacterized protein</fullName>
    </submittedName>
</protein>
<evidence type="ECO:0000313" key="2">
    <source>
        <dbReference type="Proteomes" id="UP000290261"/>
    </source>
</evidence>
<dbReference type="AlphaFoldDB" id="A0A444VNK4"/>
<evidence type="ECO:0000313" key="1">
    <source>
        <dbReference type="EMBL" id="RYC52404.1"/>
    </source>
</evidence>
<proteinExistence type="predicted"/>
<gene>
    <name evidence="1" type="ORF">DN53_11045</name>
</gene>
<keyword evidence="2" id="KW-1185">Reference proteome</keyword>
<accession>A0A444VNK4</accession>
<dbReference type="Proteomes" id="UP000290261">
    <property type="component" value="Unassembled WGS sequence"/>
</dbReference>
<reference evidence="1 2" key="1">
    <citation type="submission" date="2014-04" db="EMBL/GenBank/DDBJ databases">
        <title>Whole genome of Muricauda olearia.</title>
        <authorList>
            <person name="Zhang X.-H."/>
            <person name="Tang K."/>
        </authorList>
    </citation>
    <scope>NUCLEOTIDE SEQUENCE [LARGE SCALE GENOMIC DNA]</scope>
    <source>
        <strain evidence="1 2">Th120</strain>
    </source>
</reference>
<name>A0A444VNK4_9FLAO</name>
<dbReference type="EMBL" id="JJMP01000003">
    <property type="protein sequence ID" value="RYC52404.1"/>
    <property type="molecule type" value="Genomic_DNA"/>
</dbReference>
<sequence length="153" mass="17854">MHKRFKIKMILVGVVILFVVGYVYCFFGNPYPRLALMGTDHIENSEELSILNQQEEGTFYLIKKYKYSKHIWAIGFGGGVDRTDDFYGLGISDGQKKTILPPKFQSVQAYRDLQTHEVYIKCLPYPPYNTYDGYEYYKIENNTAVPIESKPYY</sequence>
<comment type="caution">
    <text evidence="1">The sequence shown here is derived from an EMBL/GenBank/DDBJ whole genome shotgun (WGS) entry which is preliminary data.</text>
</comment>